<protein>
    <submittedName>
        <fullName evidence="2">Uncharacterized protein</fullName>
    </submittedName>
</protein>
<reference evidence="2 3" key="1">
    <citation type="journal article" date="2017" name="PLoS Biol.">
        <title>The sea cucumber genome provides insights into morphological evolution and visceral regeneration.</title>
        <authorList>
            <person name="Zhang X."/>
            <person name="Sun L."/>
            <person name="Yuan J."/>
            <person name="Sun Y."/>
            <person name="Gao Y."/>
            <person name="Zhang L."/>
            <person name="Li S."/>
            <person name="Dai H."/>
            <person name="Hamel J.F."/>
            <person name="Liu C."/>
            <person name="Yu Y."/>
            <person name="Liu S."/>
            <person name="Lin W."/>
            <person name="Guo K."/>
            <person name="Jin S."/>
            <person name="Xu P."/>
            <person name="Storey K.B."/>
            <person name="Huan P."/>
            <person name="Zhang T."/>
            <person name="Zhou Y."/>
            <person name="Zhang J."/>
            <person name="Lin C."/>
            <person name="Li X."/>
            <person name="Xing L."/>
            <person name="Huo D."/>
            <person name="Sun M."/>
            <person name="Wang L."/>
            <person name="Mercier A."/>
            <person name="Li F."/>
            <person name="Yang H."/>
            <person name="Xiang J."/>
        </authorList>
    </citation>
    <scope>NUCLEOTIDE SEQUENCE [LARGE SCALE GENOMIC DNA]</scope>
    <source>
        <strain evidence="2">Shaxun</strain>
        <tissue evidence="2">Muscle</tissue>
    </source>
</reference>
<dbReference type="Proteomes" id="UP000230750">
    <property type="component" value="Unassembled WGS sequence"/>
</dbReference>
<evidence type="ECO:0000313" key="3">
    <source>
        <dbReference type="Proteomes" id="UP000230750"/>
    </source>
</evidence>
<proteinExistence type="predicted"/>
<organism evidence="2 3">
    <name type="scientific">Stichopus japonicus</name>
    <name type="common">Sea cucumber</name>
    <dbReference type="NCBI Taxonomy" id="307972"/>
    <lineage>
        <taxon>Eukaryota</taxon>
        <taxon>Metazoa</taxon>
        <taxon>Echinodermata</taxon>
        <taxon>Eleutherozoa</taxon>
        <taxon>Echinozoa</taxon>
        <taxon>Holothuroidea</taxon>
        <taxon>Aspidochirotacea</taxon>
        <taxon>Aspidochirotida</taxon>
        <taxon>Stichopodidae</taxon>
        <taxon>Apostichopus</taxon>
    </lineage>
</organism>
<dbReference type="EMBL" id="MRZV01001863">
    <property type="protein sequence ID" value="PIK35601.1"/>
    <property type="molecule type" value="Genomic_DNA"/>
</dbReference>
<evidence type="ECO:0000313" key="2">
    <source>
        <dbReference type="EMBL" id="PIK35601.1"/>
    </source>
</evidence>
<feature type="region of interest" description="Disordered" evidence="1">
    <location>
        <begin position="180"/>
        <end position="216"/>
    </location>
</feature>
<name>A0A2G8JIP5_STIJA</name>
<feature type="compositionally biased region" description="Low complexity" evidence="1">
    <location>
        <begin position="185"/>
        <end position="195"/>
    </location>
</feature>
<accession>A0A2G8JIP5</accession>
<dbReference type="AlphaFoldDB" id="A0A2G8JIP5"/>
<sequence length="216" mass="23781">MWDPSSFPSSAPSRPAICEILCTSLINTILDFCFGLTNAKKHFSQQSGPRHSPWKTKTHGFALFTLKMEDDKAGPSNPVISQSANVVVQRLDSEFPTWNLTASVGDREAGSEIENQVTYILNDQISVLTPEQLRKIGVALQAKPSKPKTLSEGFETNETSQFNIVDVEQDEEEYLGEVLPDEIPDGSSVDPSDSGEVLEAIPGTEKDPQIIDRCRE</sequence>
<feature type="compositionally biased region" description="Basic and acidic residues" evidence="1">
    <location>
        <begin position="204"/>
        <end position="216"/>
    </location>
</feature>
<evidence type="ECO:0000256" key="1">
    <source>
        <dbReference type="SAM" id="MobiDB-lite"/>
    </source>
</evidence>
<keyword evidence="3" id="KW-1185">Reference proteome</keyword>
<gene>
    <name evidence="2" type="ORF">BSL78_27573</name>
</gene>
<comment type="caution">
    <text evidence="2">The sequence shown here is derived from an EMBL/GenBank/DDBJ whole genome shotgun (WGS) entry which is preliminary data.</text>
</comment>